<gene>
    <name evidence="1" type="ORF">PPNSA23_41520</name>
</gene>
<evidence type="ECO:0000313" key="2">
    <source>
        <dbReference type="Proteomes" id="UP001628091"/>
    </source>
</evidence>
<name>A0ABQ0H5L1_9HYPH</name>
<comment type="caution">
    <text evidence="1">The sequence shown here is derived from an EMBL/GenBank/DDBJ whole genome shotgun (WGS) entry which is preliminary data.</text>
</comment>
<keyword evidence="2" id="KW-1185">Reference proteome</keyword>
<dbReference type="EMBL" id="BAAFZP010000002">
    <property type="protein sequence ID" value="GAB1584209.1"/>
    <property type="molecule type" value="Genomic_DNA"/>
</dbReference>
<dbReference type="Proteomes" id="UP001628091">
    <property type="component" value="Unassembled WGS sequence"/>
</dbReference>
<sequence>MMEQGAHDHIQFSLIKHFGDVGRAAYVDIKFSTQFDISLDIATKMRGDMVTDTQSQLTHFLAECETPHGVDRLHHGKYETGDFI</sequence>
<reference evidence="1 2" key="1">
    <citation type="submission" date="2024-10" db="EMBL/GenBank/DDBJ databases">
        <title>Isolation, draft genome sequencing and identification of Phyllobacterium sp. NSA23, isolated from leaf soil.</title>
        <authorList>
            <person name="Akita H."/>
        </authorList>
    </citation>
    <scope>NUCLEOTIDE SEQUENCE [LARGE SCALE GENOMIC DNA]</scope>
    <source>
        <strain evidence="1 2">NSA23</strain>
    </source>
</reference>
<organism evidence="1 2">
    <name type="scientific">Phyllobacterium phragmitis</name>
    <dbReference type="NCBI Taxonomy" id="2670329"/>
    <lineage>
        <taxon>Bacteria</taxon>
        <taxon>Pseudomonadati</taxon>
        <taxon>Pseudomonadota</taxon>
        <taxon>Alphaproteobacteria</taxon>
        <taxon>Hyphomicrobiales</taxon>
        <taxon>Phyllobacteriaceae</taxon>
        <taxon>Phyllobacterium</taxon>
    </lineage>
</organism>
<protein>
    <submittedName>
        <fullName evidence="1">Uncharacterized protein</fullName>
    </submittedName>
</protein>
<accession>A0ABQ0H5L1</accession>
<evidence type="ECO:0000313" key="1">
    <source>
        <dbReference type="EMBL" id="GAB1584209.1"/>
    </source>
</evidence>
<proteinExistence type="predicted"/>